<evidence type="ECO:0000256" key="1">
    <source>
        <dbReference type="ARBA" id="ARBA00022679"/>
    </source>
</evidence>
<dbReference type="Proteomes" id="UP000198953">
    <property type="component" value="Unassembled WGS sequence"/>
</dbReference>
<protein>
    <submittedName>
        <fullName evidence="4">Acetyltransferase (GNAT) domain-containing protein</fullName>
    </submittedName>
</protein>
<keyword evidence="2" id="KW-0012">Acyltransferase</keyword>
<keyword evidence="1 4" id="KW-0808">Transferase</keyword>
<dbReference type="GO" id="GO:0016747">
    <property type="term" value="F:acyltransferase activity, transferring groups other than amino-acyl groups"/>
    <property type="evidence" value="ECO:0007669"/>
    <property type="project" value="InterPro"/>
</dbReference>
<reference evidence="4 5" key="1">
    <citation type="submission" date="2016-10" db="EMBL/GenBank/DDBJ databases">
        <authorList>
            <person name="de Groot N.N."/>
        </authorList>
    </citation>
    <scope>NUCLEOTIDE SEQUENCE [LARGE SCALE GENOMIC DNA]</scope>
    <source>
        <strain evidence="4 5">DSM 43357</strain>
    </source>
</reference>
<organism evidence="4 5">
    <name type="scientific">Nonomuraea pusilla</name>
    <dbReference type="NCBI Taxonomy" id="46177"/>
    <lineage>
        <taxon>Bacteria</taxon>
        <taxon>Bacillati</taxon>
        <taxon>Actinomycetota</taxon>
        <taxon>Actinomycetes</taxon>
        <taxon>Streptosporangiales</taxon>
        <taxon>Streptosporangiaceae</taxon>
        <taxon>Nonomuraea</taxon>
    </lineage>
</organism>
<proteinExistence type="predicted"/>
<evidence type="ECO:0000256" key="2">
    <source>
        <dbReference type="ARBA" id="ARBA00023315"/>
    </source>
</evidence>
<dbReference type="EMBL" id="FOBF01000006">
    <property type="protein sequence ID" value="SEL65086.1"/>
    <property type="molecule type" value="Genomic_DNA"/>
</dbReference>
<evidence type="ECO:0000313" key="4">
    <source>
        <dbReference type="EMBL" id="SEL65086.1"/>
    </source>
</evidence>
<dbReference type="InterPro" id="IPR016181">
    <property type="entry name" value="Acyl_CoA_acyltransferase"/>
</dbReference>
<feature type="domain" description="N-acetyltransferase" evidence="3">
    <location>
        <begin position="29"/>
        <end position="167"/>
    </location>
</feature>
<evidence type="ECO:0000313" key="5">
    <source>
        <dbReference type="Proteomes" id="UP000198953"/>
    </source>
</evidence>
<evidence type="ECO:0000259" key="3">
    <source>
        <dbReference type="PROSITE" id="PS51186"/>
    </source>
</evidence>
<name>A0A1H7RYA0_9ACTN</name>
<gene>
    <name evidence="4" type="ORF">SAMN05660976_02968</name>
</gene>
<dbReference type="STRING" id="46177.SAMN05660976_02968"/>
<dbReference type="OrthoDB" id="572496at2"/>
<dbReference type="PANTHER" id="PTHR43877">
    <property type="entry name" value="AMINOALKYLPHOSPHONATE N-ACETYLTRANSFERASE-RELATED-RELATED"/>
    <property type="match status" value="1"/>
</dbReference>
<accession>A0A1H7RYA0</accession>
<dbReference type="PROSITE" id="PS51186">
    <property type="entry name" value="GNAT"/>
    <property type="match status" value="1"/>
</dbReference>
<sequence>MASAWCRYGVGTVGSKGRAVSTVRWAEAGELRGLADVERAADGLFEQAGIVFPPGTTMIEEVGDPGRVLVEGTPPAGFALLGWVDGNVHLDQLAVRPASMRQGIGGRLVAAVLDHARACGAPSVTLTTFRDVPWNAPWYARHGFDVLPEPEWGPELRALVEHERELGIELAPRVAMRAALTRARP</sequence>
<dbReference type="InterPro" id="IPR050832">
    <property type="entry name" value="Bact_Acetyltransf"/>
</dbReference>
<keyword evidence="5" id="KW-1185">Reference proteome</keyword>
<dbReference type="InterPro" id="IPR000182">
    <property type="entry name" value="GNAT_dom"/>
</dbReference>
<dbReference type="Gene3D" id="3.40.630.30">
    <property type="match status" value="1"/>
</dbReference>
<dbReference type="AlphaFoldDB" id="A0A1H7RYA0"/>
<dbReference type="Pfam" id="PF00583">
    <property type="entry name" value="Acetyltransf_1"/>
    <property type="match status" value="1"/>
</dbReference>
<dbReference type="SUPFAM" id="SSF55729">
    <property type="entry name" value="Acyl-CoA N-acyltransferases (Nat)"/>
    <property type="match status" value="1"/>
</dbReference>
<dbReference type="CDD" id="cd04301">
    <property type="entry name" value="NAT_SF"/>
    <property type="match status" value="1"/>
</dbReference>